<dbReference type="EMBL" id="UFXZ01000001">
    <property type="protein sequence ID" value="STC92352.1"/>
    <property type="molecule type" value="Genomic_DNA"/>
</dbReference>
<evidence type="ECO:0000256" key="5">
    <source>
        <dbReference type="ARBA" id="ARBA00022741"/>
    </source>
</evidence>
<dbReference type="InterPro" id="IPR006073">
    <property type="entry name" value="GTP-bd"/>
</dbReference>
<dbReference type="GO" id="GO:0005829">
    <property type="term" value="C:cytosol"/>
    <property type="evidence" value="ECO:0007669"/>
    <property type="project" value="TreeGrafter"/>
</dbReference>
<accession>A0A376DPF7</accession>
<evidence type="ECO:0000256" key="3">
    <source>
        <dbReference type="ARBA" id="ARBA00022618"/>
    </source>
</evidence>
<comment type="similarity">
    <text evidence="2 10">Belongs to the TRAFAC class TrmE-Era-EngA-EngB-Septin-like GTPase superfamily. EngB GTPase family.</text>
</comment>
<keyword evidence="5 10" id="KW-0547">Nucleotide-binding</keyword>
<keyword evidence="4" id="KW-0479">Metal-binding</keyword>
<dbReference type="NCBIfam" id="TIGR03598">
    <property type="entry name" value="GTPase_YsxC"/>
    <property type="match status" value="1"/>
</dbReference>
<evidence type="ECO:0000256" key="6">
    <source>
        <dbReference type="ARBA" id="ARBA00022842"/>
    </source>
</evidence>
<evidence type="ECO:0000259" key="11">
    <source>
        <dbReference type="PROSITE" id="PS51706"/>
    </source>
</evidence>
<feature type="domain" description="EngB-type G" evidence="11">
    <location>
        <begin position="73"/>
        <end position="247"/>
    </location>
</feature>
<dbReference type="Proteomes" id="UP000255248">
    <property type="component" value="Unassembled WGS sequence"/>
</dbReference>
<dbReference type="GO" id="GO:0005525">
    <property type="term" value="F:GTP binding"/>
    <property type="evidence" value="ECO:0007669"/>
    <property type="project" value="UniProtKB-UniRule"/>
</dbReference>
<comment type="cofactor">
    <cofactor evidence="1">
        <name>Mg(2+)</name>
        <dbReference type="ChEBI" id="CHEBI:18420"/>
    </cofactor>
</comment>
<evidence type="ECO:0000256" key="4">
    <source>
        <dbReference type="ARBA" id="ARBA00022723"/>
    </source>
</evidence>
<keyword evidence="6" id="KW-0460">Magnesium</keyword>
<dbReference type="Pfam" id="PF01926">
    <property type="entry name" value="MMR_HSR1"/>
    <property type="match status" value="1"/>
</dbReference>
<dbReference type="PROSITE" id="PS51706">
    <property type="entry name" value="G_ENGB"/>
    <property type="match status" value="1"/>
</dbReference>
<evidence type="ECO:0000313" key="12">
    <source>
        <dbReference type="EMBL" id="STC92352.1"/>
    </source>
</evidence>
<evidence type="ECO:0000256" key="8">
    <source>
        <dbReference type="ARBA" id="ARBA00023210"/>
    </source>
</evidence>
<sequence>MADRLHYAAPAAYSGLTKQETDLRALVRLYGYNSRHYSASNRETTSLARQTYNYHVTHFVTSAPDIRHLPADIGIEVAFAGRSNAGKSSALNTLTNQKSLARTSKTPGRTQLINLFEVDDGVRLVDLPGYGYAEVPEEMKRKWQRALGEYLQQRQCLKGLVVLMDIRHPLKDLDQQMIAWAVEAGLPVLLLLTKADKLASGARKAQLNLVREAVLPFMGDIQVEAFSSLKRFGVDKLRDKLDTWFSEIAPQQDEDTDSRGE</sequence>
<dbReference type="GO" id="GO:0000917">
    <property type="term" value="P:division septum assembly"/>
    <property type="evidence" value="ECO:0007669"/>
    <property type="project" value="UniProtKB-KW"/>
</dbReference>
<keyword evidence="9 10" id="KW-0131">Cell cycle</keyword>
<evidence type="ECO:0000313" key="13">
    <source>
        <dbReference type="Proteomes" id="UP000255248"/>
    </source>
</evidence>
<reference evidence="12 13" key="1">
    <citation type="submission" date="2018-06" db="EMBL/GenBank/DDBJ databases">
        <authorList>
            <consortium name="Pathogen Informatics"/>
            <person name="Doyle S."/>
        </authorList>
    </citation>
    <scope>NUCLEOTIDE SEQUENCE [LARGE SCALE GENOMIC DNA]</scope>
    <source>
        <strain evidence="12 13">NCTC12121</strain>
    </source>
</reference>
<dbReference type="GO" id="GO:0046872">
    <property type="term" value="F:metal ion binding"/>
    <property type="evidence" value="ECO:0007669"/>
    <property type="project" value="UniProtKB-KW"/>
</dbReference>
<name>A0A376DPF7_9GAMM</name>
<keyword evidence="7 10" id="KW-0342">GTP-binding</keyword>
<gene>
    <name evidence="10 12" type="primary">engB</name>
    <name evidence="12" type="ORF">NCTC12121_03469</name>
</gene>
<evidence type="ECO:0000256" key="7">
    <source>
        <dbReference type="ARBA" id="ARBA00023134"/>
    </source>
</evidence>
<dbReference type="PANTHER" id="PTHR11649:SF13">
    <property type="entry name" value="ENGB-TYPE G DOMAIN-CONTAINING PROTEIN"/>
    <property type="match status" value="1"/>
</dbReference>
<dbReference type="CDD" id="cd01876">
    <property type="entry name" value="YihA_EngB"/>
    <property type="match status" value="1"/>
</dbReference>
<dbReference type="SUPFAM" id="SSF52540">
    <property type="entry name" value="P-loop containing nucleoside triphosphate hydrolases"/>
    <property type="match status" value="1"/>
</dbReference>
<dbReference type="InterPro" id="IPR030393">
    <property type="entry name" value="G_ENGB_dom"/>
</dbReference>
<evidence type="ECO:0000256" key="1">
    <source>
        <dbReference type="ARBA" id="ARBA00001946"/>
    </source>
</evidence>
<organism evidence="12 13">
    <name type="scientific">Edwardsiella hoshinae</name>
    <dbReference type="NCBI Taxonomy" id="93378"/>
    <lineage>
        <taxon>Bacteria</taxon>
        <taxon>Pseudomonadati</taxon>
        <taxon>Pseudomonadota</taxon>
        <taxon>Gammaproteobacteria</taxon>
        <taxon>Enterobacterales</taxon>
        <taxon>Hafniaceae</taxon>
        <taxon>Edwardsiella</taxon>
    </lineage>
</organism>
<evidence type="ECO:0000256" key="2">
    <source>
        <dbReference type="ARBA" id="ARBA00009638"/>
    </source>
</evidence>
<comment type="function">
    <text evidence="10">Necessary for normal cell division and for the maintenance of normal septation.</text>
</comment>
<evidence type="ECO:0000256" key="9">
    <source>
        <dbReference type="ARBA" id="ARBA00023306"/>
    </source>
</evidence>
<dbReference type="Gene3D" id="3.40.50.300">
    <property type="entry name" value="P-loop containing nucleotide triphosphate hydrolases"/>
    <property type="match status" value="1"/>
</dbReference>
<keyword evidence="3 10" id="KW-0132">Cell division</keyword>
<proteinExistence type="inferred from homology"/>
<protein>
    <recommendedName>
        <fullName evidence="10">Probable GTP-binding protein EngB</fullName>
    </recommendedName>
</protein>
<dbReference type="HAMAP" id="MF_00321">
    <property type="entry name" value="GTPase_EngB"/>
    <property type="match status" value="1"/>
</dbReference>
<dbReference type="PANTHER" id="PTHR11649">
    <property type="entry name" value="MSS1/TRME-RELATED GTP-BINDING PROTEIN"/>
    <property type="match status" value="1"/>
</dbReference>
<dbReference type="InterPro" id="IPR027417">
    <property type="entry name" value="P-loop_NTPase"/>
</dbReference>
<dbReference type="FunFam" id="3.40.50.300:FF:000098">
    <property type="entry name" value="Probable GTP-binding protein EngB"/>
    <property type="match status" value="1"/>
</dbReference>
<dbReference type="InterPro" id="IPR019987">
    <property type="entry name" value="GTP-bd_ribosome_bio_YsxC"/>
</dbReference>
<dbReference type="AlphaFoldDB" id="A0A376DPF7"/>
<keyword evidence="8 10" id="KW-0717">Septation</keyword>
<dbReference type="STRING" id="93378.A9798_16715"/>
<evidence type="ECO:0000256" key="10">
    <source>
        <dbReference type="HAMAP-Rule" id="MF_00321"/>
    </source>
</evidence>